<dbReference type="RefSeq" id="WP_230055848.1">
    <property type="nucleotide sequence ID" value="NZ_CAJHOE010000001.1"/>
</dbReference>
<dbReference type="EMBL" id="CAJHOE010000001">
    <property type="protein sequence ID" value="CAD7286198.1"/>
    <property type="molecule type" value="Genomic_DNA"/>
</dbReference>
<keyword evidence="3" id="KW-1185">Reference proteome</keyword>
<evidence type="ECO:0000313" key="2">
    <source>
        <dbReference type="EMBL" id="CAD7286198.1"/>
    </source>
</evidence>
<dbReference type="Proteomes" id="UP000789359">
    <property type="component" value="Unassembled WGS sequence"/>
</dbReference>
<organism evidence="2 3">
    <name type="scientific">Campylobacter suis</name>
    <dbReference type="NCBI Taxonomy" id="2790657"/>
    <lineage>
        <taxon>Bacteria</taxon>
        <taxon>Pseudomonadati</taxon>
        <taxon>Campylobacterota</taxon>
        <taxon>Epsilonproteobacteria</taxon>
        <taxon>Campylobacterales</taxon>
        <taxon>Campylobacteraceae</taxon>
        <taxon>Campylobacter</taxon>
    </lineage>
</organism>
<proteinExistence type="predicted"/>
<feature type="coiled-coil region" evidence="1">
    <location>
        <begin position="72"/>
        <end position="106"/>
    </location>
</feature>
<evidence type="ECO:0000256" key="1">
    <source>
        <dbReference type="SAM" id="Coils"/>
    </source>
</evidence>
<comment type="caution">
    <text evidence="2">The sequence shown here is derived from an EMBL/GenBank/DDBJ whole genome shotgun (WGS) entry which is preliminary data.</text>
</comment>
<evidence type="ECO:0000313" key="3">
    <source>
        <dbReference type="Proteomes" id="UP000789359"/>
    </source>
</evidence>
<reference evidence="2 3" key="1">
    <citation type="submission" date="2020-11" db="EMBL/GenBank/DDBJ databases">
        <authorList>
            <person name="Peeters C."/>
        </authorList>
    </citation>
    <scope>NUCLEOTIDE SEQUENCE [LARGE SCALE GENOMIC DNA]</scope>
    <source>
        <strain evidence="2 3">LMG 8286</strain>
    </source>
</reference>
<evidence type="ECO:0008006" key="4">
    <source>
        <dbReference type="Google" id="ProtNLM"/>
    </source>
</evidence>
<sequence length="216" mass="25072">MQKLPVGEAAEILGISKEAVYNRIRRGSLKSIEQDGIKFVIIGEEAQTEQKPKTQKKPRKTQATAKQDSEFISFLLNELNELKAQNANLQSDKERLFKEKEQMLIQSKQEISTIYKERDEKLMAFLNAMGQIPHLNKSQDRKFEDVVEAEVQNDIEHKFVNINEYLSELNLDQKSLKKAQKKIIKNINKSKFVKFKNGVILVRRDKKLKQIIGENE</sequence>
<gene>
    <name evidence="2" type="ORF">LMG8286_00029</name>
</gene>
<protein>
    <recommendedName>
        <fullName evidence="4">DNA-binding protein</fullName>
    </recommendedName>
</protein>
<keyword evidence="1" id="KW-0175">Coiled coil</keyword>
<name>A0ABM8Q076_9BACT</name>
<accession>A0ABM8Q076</accession>